<reference evidence="2" key="2">
    <citation type="submission" date="2024-04" db="EMBL/GenBank/DDBJ databases">
        <authorList>
            <person name="Chen Y."/>
            <person name="Shah S."/>
            <person name="Dougan E. K."/>
            <person name="Thang M."/>
            <person name="Chan C."/>
        </authorList>
    </citation>
    <scope>NUCLEOTIDE SEQUENCE [LARGE SCALE GENOMIC DNA]</scope>
</reference>
<dbReference type="AlphaFoldDB" id="A0A9P1CG55"/>
<accession>A0A9P1CG55</accession>
<comment type="caution">
    <text evidence="1">The sequence shown here is derived from an EMBL/GenBank/DDBJ whole genome shotgun (WGS) entry which is preliminary data.</text>
</comment>
<evidence type="ECO:0000313" key="3">
    <source>
        <dbReference type="Proteomes" id="UP001152797"/>
    </source>
</evidence>
<evidence type="ECO:0000313" key="1">
    <source>
        <dbReference type="EMBL" id="CAI3991667.1"/>
    </source>
</evidence>
<name>A0A9P1CG55_9DINO</name>
<dbReference type="EMBL" id="CAMXCT030001615">
    <property type="protein sequence ID" value="CAL4778979.1"/>
    <property type="molecule type" value="Genomic_DNA"/>
</dbReference>
<reference evidence="1" key="1">
    <citation type="submission" date="2022-10" db="EMBL/GenBank/DDBJ databases">
        <authorList>
            <person name="Chen Y."/>
            <person name="Dougan E. K."/>
            <person name="Chan C."/>
            <person name="Rhodes N."/>
            <person name="Thang M."/>
        </authorList>
    </citation>
    <scope>NUCLEOTIDE SEQUENCE</scope>
</reference>
<dbReference type="Proteomes" id="UP001152797">
    <property type="component" value="Unassembled WGS sequence"/>
</dbReference>
<organism evidence="1">
    <name type="scientific">Cladocopium goreaui</name>
    <dbReference type="NCBI Taxonomy" id="2562237"/>
    <lineage>
        <taxon>Eukaryota</taxon>
        <taxon>Sar</taxon>
        <taxon>Alveolata</taxon>
        <taxon>Dinophyceae</taxon>
        <taxon>Suessiales</taxon>
        <taxon>Symbiodiniaceae</taxon>
        <taxon>Cladocopium</taxon>
    </lineage>
</organism>
<proteinExistence type="predicted"/>
<dbReference type="OrthoDB" id="10599004at2759"/>
<feature type="non-terminal residue" evidence="1">
    <location>
        <position position="109"/>
    </location>
</feature>
<dbReference type="EMBL" id="CAMXCT010001615">
    <property type="protein sequence ID" value="CAI3991667.1"/>
    <property type="molecule type" value="Genomic_DNA"/>
</dbReference>
<keyword evidence="3" id="KW-1185">Reference proteome</keyword>
<feature type="non-terminal residue" evidence="1">
    <location>
        <position position="1"/>
    </location>
</feature>
<gene>
    <name evidence="1" type="ORF">C1SCF055_LOCUS18555</name>
</gene>
<dbReference type="EMBL" id="CAMXCT020001615">
    <property type="protein sequence ID" value="CAL1145042.1"/>
    <property type="molecule type" value="Genomic_DNA"/>
</dbReference>
<evidence type="ECO:0000313" key="2">
    <source>
        <dbReference type="EMBL" id="CAL1145042.1"/>
    </source>
</evidence>
<protein>
    <submittedName>
        <fullName evidence="1">Uncharacterized protein</fullName>
    </submittedName>
</protein>
<sequence length="109" mass="12770">DGLDPFTKQKLLLDAKNLNLKPVLGALGSPLVDSKRDEFVAEEVKKVEPIVQRRLFHRSHRSYHITLEFATSFETQLLELWREAAEELLVKLCLEPIHQNFKKMRQEME</sequence>